<protein>
    <submittedName>
        <fullName evidence="5">SCO family protein</fullName>
    </submittedName>
</protein>
<evidence type="ECO:0000313" key="5">
    <source>
        <dbReference type="EMBL" id="MCL1124859.1"/>
    </source>
</evidence>
<evidence type="ECO:0000313" key="6">
    <source>
        <dbReference type="Proteomes" id="UP001203423"/>
    </source>
</evidence>
<keyword evidence="3" id="KW-1133">Transmembrane helix</keyword>
<keyword evidence="6" id="KW-1185">Reference proteome</keyword>
<dbReference type="Proteomes" id="UP001203423">
    <property type="component" value="Unassembled WGS sequence"/>
</dbReference>
<evidence type="ECO:0000259" key="4">
    <source>
        <dbReference type="PROSITE" id="PS51352"/>
    </source>
</evidence>
<dbReference type="InterPro" id="IPR036249">
    <property type="entry name" value="Thioredoxin-like_sf"/>
</dbReference>
<dbReference type="PANTHER" id="PTHR12151">
    <property type="entry name" value="ELECTRON TRANSPORT PROTIN SCO1/SENC FAMILY MEMBER"/>
    <property type="match status" value="1"/>
</dbReference>
<evidence type="ECO:0000256" key="3">
    <source>
        <dbReference type="SAM" id="Phobius"/>
    </source>
</evidence>
<dbReference type="InterPro" id="IPR013766">
    <property type="entry name" value="Thioredoxin_domain"/>
</dbReference>
<dbReference type="InterPro" id="IPR003782">
    <property type="entry name" value="SCO1/SenC"/>
</dbReference>
<organism evidence="5 6">
    <name type="scientific">Shewanella surugensis</name>
    <dbReference type="NCBI Taxonomy" id="212020"/>
    <lineage>
        <taxon>Bacteria</taxon>
        <taxon>Pseudomonadati</taxon>
        <taxon>Pseudomonadota</taxon>
        <taxon>Gammaproteobacteria</taxon>
        <taxon>Alteromonadales</taxon>
        <taxon>Shewanellaceae</taxon>
        <taxon>Shewanella</taxon>
    </lineage>
</organism>
<keyword evidence="3" id="KW-0812">Transmembrane</keyword>
<dbReference type="PANTHER" id="PTHR12151:SF25">
    <property type="entry name" value="LINALOOL DEHYDRATASE_ISOMERASE DOMAIN-CONTAINING PROTEIN"/>
    <property type="match status" value="1"/>
</dbReference>
<feature type="transmembrane region" description="Helical" evidence="3">
    <location>
        <begin position="34"/>
        <end position="57"/>
    </location>
</feature>
<gene>
    <name evidence="5" type="ORF">L2764_10330</name>
</gene>
<keyword evidence="3" id="KW-0472">Membrane</keyword>
<feature type="domain" description="Thioredoxin" evidence="4">
    <location>
        <begin position="66"/>
        <end position="246"/>
    </location>
</feature>
<comment type="similarity">
    <text evidence="1">Belongs to the SCO1/2 family.</text>
</comment>
<sequence>MRIFHSILHGIFHYMVQKNSVMKNIVQQKKRQKLVTLALARVRFAGLLTCCIVLIPIQGMSAENMPILKGIGGPFSLQSTQGRQVSLSDFNDKVVMMFFGYTNCADVCPTTMAHISQLMERLTPEVRQQVQVLFISIDSDFDTPKHLNKYLSYFDPNFIGLVDTRSKIDHVAALYQADYTKLANERVTTEYKKLSMDNKEKEKKQRGYLYSHSAKIFVLDGKARVRGFFYTGTSIEDMKQKIESLL</sequence>
<reference evidence="5 6" key="1">
    <citation type="submission" date="2022-01" db="EMBL/GenBank/DDBJ databases">
        <title>Whole genome-based taxonomy of the Shewanellaceae.</title>
        <authorList>
            <person name="Martin-Rodriguez A.J."/>
        </authorList>
    </citation>
    <scope>NUCLEOTIDE SEQUENCE [LARGE SCALE GENOMIC DNA]</scope>
    <source>
        <strain evidence="5 6">DSM 17177</strain>
    </source>
</reference>
<dbReference type="CDD" id="cd02968">
    <property type="entry name" value="SCO"/>
    <property type="match status" value="1"/>
</dbReference>
<dbReference type="SUPFAM" id="SSF52833">
    <property type="entry name" value="Thioredoxin-like"/>
    <property type="match status" value="1"/>
</dbReference>
<dbReference type="Pfam" id="PF02630">
    <property type="entry name" value="SCO1-SenC"/>
    <property type="match status" value="1"/>
</dbReference>
<evidence type="ECO:0000256" key="1">
    <source>
        <dbReference type="ARBA" id="ARBA00010996"/>
    </source>
</evidence>
<accession>A0ABT0LB13</accession>
<proteinExistence type="inferred from homology"/>
<comment type="caution">
    <text evidence="5">The sequence shown here is derived from an EMBL/GenBank/DDBJ whole genome shotgun (WGS) entry which is preliminary data.</text>
</comment>
<name>A0ABT0LB13_9GAMM</name>
<dbReference type="RefSeq" id="WP_248940137.1">
    <property type="nucleotide sequence ID" value="NZ_JAKIKS010000033.1"/>
</dbReference>
<dbReference type="EMBL" id="JAKIKS010000033">
    <property type="protein sequence ID" value="MCL1124859.1"/>
    <property type="molecule type" value="Genomic_DNA"/>
</dbReference>
<evidence type="ECO:0000256" key="2">
    <source>
        <dbReference type="ARBA" id="ARBA00023008"/>
    </source>
</evidence>
<dbReference type="PROSITE" id="PS51352">
    <property type="entry name" value="THIOREDOXIN_2"/>
    <property type="match status" value="1"/>
</dbReference>
<dbReference type="Gene3D" id="3.40.30.10">
    <property type="entry name" value="Glutaredoxin"/>
    <property type="match status" value="1"/>
</dbReference>
<keyword evidence="2" id="KW-0186">Copper</keyword>